<evidence type="ECO:0000313" key="3">
    <source>
        <dbReference type="Proteomes" id="UP000663859"/>
    </source>
</evidence>
<reference evidence="2" key="1">
    <citation type="submission" date="2021-02" db="EMBL/GenBank/DDBJ databases">
        <authorList>
            <person name="Cremers G."/>
            <person name="Picone N."/>
        </authorList>
    </citation>
    <scope>NUCLEOTIDE SEQUENCE</scope>
    <source>
        <strain evidence="2">PQ17</strain>
    </source>
</reference>
<dbReference type="PANTHER" id="PTHR47992">
    <property type="entry name" value="PROTEIN PHOSPHATASE"/>
    <property type="match status" value="1"/>
</dbReference>
<name>A0A8J2BJV4_9BACT</name>
<proteinExistence type="predicted"/>
<keyword evidence="3" id="KW-1185">Reference proteome</keyword>
<dbReference type="CDD" id="cd00143">
    <property type="entry name" value="PP2Cc"/>
    <property type="match status" value="1"/>
</dbReference>
<dbReference type="Gene3D" id="3.60.40.10">
    <property type="entry name" value="PPM-type phosphatase domain"/>
    <property type="match status" value="1"/>
</dbReference>
<gene>
    <name evidence="2" type="ORF">MPNT_10448</name>
</gene>
<evidence type="ECO:0000313" key="2">
    <source>
        <dbReference type="EMBL" id="CAF0689949.1"/>
    </source>
</evidence>
<evidence type="ECO:0000259" key="1">
    <source>
        <dbReference type="PROSITE" id="PS51746"/>
    </source>
</evidence>
<accession>A0A8J2BJV4</accession>
<feature type="domain" description="PPM-type phosphatase" evidence="1">
    <location>
        <begin position="28"/>
        <end position="264"/>
    </location>
</feature>
<dbReference type="Pfam" id="PF13672">
    <property type="entry name" value="PP2C_2"/>
    <property type="match status" value="1"/>
</dbReference>
<sequence>MKEDSLPRRPVPVLVRDAAEEQRGSFFHLGIVSEKGNRPAPNQDVSGWVWAGELSIGVGIADGMGGHKAGERASWLALGAALQTLAGQSETVSPRERLAQAFLGAWRALNEEAKHDPAVRGMGTTLTLVWLENRQAYFGHVGDCRLYVVKGKECKLLTEDHTLASELEKTGTPLFSREELSGCRHVLTRCLSPMHEAAPDIDSLSIEPPFRLILVTDGIYPWLAVKEATFLLTDDSPLAAAEKLVRIARERGGTDDRTACVMDVFEPTDEKLS</sequence>
<protein>
    <recommendedName>
        <fullName evidence="1">PPM-type phosphatase domain-containing protein</fullName>
    </recommendedName>
</protein>
<dbReference type="InterPro" id="IPR036457">
    <property type="entry name" value="PPM-type-like_dom_sf"/>
</dbReference>
<keyword evidence="2" id="KW-0378">Hydrolase</keyword>
<dbReference type="SMART" id="SM00332">
    <property type="entry name" value="PP2Cc"/>
    <property type="match status" value="1"/>
</dbReference>
<organism evidence="2 3">
    <name type="scientific">Candidatus Methylacidithermus pantelleriae</name>
    <dbReference type="NCBI Taxonomy" id="2744239"/>
    <lineage>
        <taxon>Bacteria</taxon>
        <taxon>Pseudomonadati</taxon>
        <taxon>Verrucomicrobiota</taxon>
        <taxon>Methylacidiphilae</taxon>
        <taxon>Methylacidiphilales</taxon>
        <taxon>Methylacidiphilaceae</taxon>
        <taxon>Candidatus Methylacidithermus</taxon>
    </lineage>
</organism>
<dbReference type="InterPro" id="IPR001932">
    <property type="entry name" value="PPM-type_phosphatase-like_dom"/>
</dbReference>
<dbReference type="SMART" id="SM00331">
    <property type="entry name" value="PP2C_SIG"/>
    <property type="match status" value="1"/>
</dbReference>
<dbReference type="AlphaFoldDB" id="A0A8J2BJV4"/>
<comment type="caution">
    <text evidence="2">The sequence shown here is derived from an EMBL/GenBank/DDBJ whole genome shotgun (WGS) entry which is preliminary data.</text>
</comment>
<dbReference type="InterPro" id="IPR015655">
    <property type="entry name" value="PP2C"/>
</dbReference>
<dbReference type="RefSeq" id="WP_174581848.1">
    <property type="nucleotide sequence ID" value="NZ_CAJNOB010000001.1"/>
</dbReference>
<dbReference type="Proteomes" id="UP000663859">
    <property type="component" value="Unassembled WGS sequence"/>
</dbReference>
<dbReference type="PROSITE" id="PS51746">
    <property type="entry name" value="PPM_2"/>
    <property type="match status" value="1"/>
</dbReference>
<dbReference type="EMBL" id="CAJNOB010000001">
    <property type="protein sequence ID" value="CAF0689949.1"/>
    <property type="molecule type" value="Genomic_DNA"/>
</dbReference>
<dbReference type="SUPFAM" id="SSF81606">
    <property type="entry name" value="PP2C-like"/>
    <property type="match status" value="1"/>
</dbReference>
<dbReference type="GO" id="GO:0004722">
    <property type="term" value="F:protein serine/threonine phosphatase activity"/>
    <property type="evidence" value="ECO:0007669"/>
    <property type="project" value="InterPro"/>
</dbReference>